<feature type="compositionally biased region" description="Basic residues" evidence="1">
    <location>
        <begin position="215"/>
        <end position="225"/>
    </location>
</feature>
<evidence type="ECO:0000256" key="1">
    <source>
        <dbReference type="SAM" id="MobiDB-lite"/>
    </source>
</evidence>
<accession>A0A0C9Z7H4</accession>
<name>A0A0C9Z7H4_9AGAM</name>
<dbReference type="EMBL" id="KN833876">
    <property type="protein sequence ID" value="KIK15833.1"/>
    <property type="molecule type" value="Genomic_DNA"/>
</dbReference>
<dbReference type="OrthoDB" id="2625358at2759"/>
<proteinExistence type="predicted"/>
<sequence>MSSVPGTCVLNVVSDIIYIEVTGSLSKWNTHTFSVNIESPGLKTVVLHLQDTVDTVLPPERKFTLEEEALEEVEEASSKLQAAHAALWKAYEGTISIQETFTRVTDASARLDAVHNKLSLLRNSNNSLAMELVKAEDVDVKPNPRLKDTTALQFESTSASPCRVLPRYCGNPNTDYANSTKPWAYYILPFDPIDIPTQCSKRKLPNDTSTAPVREHRKHAKLELS</sequence>
<evidence type="ECO:0000313" key="3">
    <source>
        <dbReference type="Proteomes" id="UP000054018"/>
    </source>
</evidence>
<dbReference type="AlphaFoldDB" id="A0A0C9Z7H4"/>
<dbReference type="Proteomes" id="UP000054018">
    <property type="component" value="Unassembled WGS sequence"/>
</dbReference>
<gene>
    <name evidence="2" type="ORF">PISMIDRAFT_16257</name>
</gene>
<reference evidence="2 3" key="1">
    <citation type="submission" date="2014-04" db="EMBL/GenBank/DDBJ databases">
        <authorList>
            <consortium name="DOE Joint Genome Institute"/>
            <person name="Kuo A."/>
            <person name="Kohler A."/>
            <person name="Costa M.D."/>
            <person name="Nagy L.G."/>
            <person name="Floudas D."/>
            <person name="Copeland A."/>
            <person name="Barry K.W."/>
            <person name="Cichocki N."/>
            <person name="Veneault-Fourrey C."/>
            <person name="LaButti K."/>
            <person name="Lindquist E.A."/>
            <person name="Lipzen A."/>
            <person name="Lundell T."/>
            <person name="Morin E."/>
            <person name="Murat C."/>
            <person name="Sun H."/>
            <person name="Tunlid A."/>
            <person name="Henrissat B."/>
            <person name="Grigoriev I.V."/>
            <person name="Hibbett D.S."/>
            <person name="Martin F."/>
            <person name="Nordberg H.P."/>
            <person name="Cantor M.N."/>
            <person name="Hua S.X."/>
        </authorList>
    </citation>
    <scope>NUCLEOTIDE SEQUENCE [LARGE SCALE GENOMIC DNA]</scope>
    <source>
        <strain evidence="2 3">441</strain>
    </source>
</reference>
<keyword evidence="3" id="KW-1185">Reference proteome</keyword>
<feature type="region of interest" description="Disordered" evidence="1">
    <location>
        <begin position="201"/>
        <end position="225"/>
    </location>
</feature>
<evidence type="ECO:0000313" key="2">
    <source>
        <dbReference type="EMBL" id="KIK15833.1"/>
    </source>
</evidence>
<protein>
    <submittedName>
        <fullName evidence="2">Uncharacterized protein</fullName>
    </submittedName>
</protein>
<reference evidence="3" key="2">
    <citation type="submission" date="2015-01" db="EMBL/GenBank/DDBJ databases">
        <title>Evolutionary Origins and Diversification of the Mycorrhizal Mutualists.</title>
        <authorList>
            <consortium name="DOE Joint Genome Institute"/>
            <consortium name="Mycorrhizal Genomics Consortium"/>
            <person name="Kohler A."/>
            <person name="Kuo A."/>
            <person name="Nagy L.G."/>
            <person name="Floudas D."/>
            <person name="Copeland A."/>
            <person name="Barry K.W."/>
            <person name="Cichocki N."/>
            <person name="Veneault-Fourrey C."/>
            <person name="LaButti K."/>
            <person name="Lindquist E.A."/>
            <person name="Lipzen A."/>
            <person name="Lundell T."/>
            <person name="Morin E."/>
            <person name="Murat C."/>
            <person name="Riley R."/>
            <person name="Ohm R."/>
            <person name="Sun H."/>
            <person name="Tunlid A."/>
            <person name="Henrissat B."/>
            <person name="Grigoriev I.V."/>
            <person name="Hibbett D.S."/>
            <person name="Martin F."/>
        </authorList>
    </citation>
    <scope>NUCLEOTIDE SEQUENCE [LARGE SCALE GENOMIC DNA]</scope>
    <source>
        <strain evidence="3">441</strain>
    </source>
</reference>
<dbReference type="HOGENOM" id="CLU_109476_0_0_1"/>
<organism evidence="2 3">
    <name type="scientific">Pisolithus microcarpus 441</name>
    <dbReference type="NCBI Taxonomy" id="765257"/>
    <lineage>
        <taxon>Eukaryota</taxon>
        <taxon>Fungi</taxon>
        <taxon>Dikarya</taxon>
        <taxon>Basidiomycota</taxon>
        <taxon>Agaricomycotina</taxon>
        <taxon>Agaricomycetes</taxon>
        <taxon>Agaricomycetidae</taxon>
        <taxon>Boletales</taxon>
        <taxon>Sclerodermatineae</taxon>
        <taxon>Pisolithaceae</taxon>
        <taxon>Pisolithus</taxon>
    </lineage>
</organism>